<proteinExistence type="predicted"/>
<gene>
    <name evidence="2" type="ORF">JYU34_015084</name>
</gene>
<reference evidence="2 3" key="1">
    <citation type="submission" date="2021-06" db="EMBL/GenBank/DDBJ databases">
        <title>A haploid diamondback moth (Plutella xylostella L.) genome assembly resolves 31 chromosomes and identifies a diamide resistance mutation.</title>
        <authorList>
            <person name="Ward C.M."/>
            <person name="Perry K.D."/>
            <person name="Baker G."/>
            <person name="Powis K."/>
            <person name="Heckel D.G."/>
            <person name="Baxter S.W."/>
        </authorList>
    </citation>
    <scope>NUCLEOTIDE SEQUENCE [LARGE SCALE GENOMIC DNA]</scope>
    <source>
        <strain evidence="2 3">LV</strain>
        <tissue evidence="2">Single pupa</tissue>
    </source>
</reference>
<keyword evidence="3" id="KW-1185">Reference proteome</keyword>
<comment type="caution">
    <text evidence="2">The sequence shown here is derived from an EMBL/GenBank/DDBJ whole genome shotgun (WGS) entry which is preliminary data.</text>
</comment>
<evidence type="ECO:0000313" key="3">
    <source>
        <dbReference type="Proteomes" id="UP000823941"/>
    </source>
</evidence>
<evidence type="ECO:0000256" key="1">
    <source>
        <dbReference type="SAM" id="MobiDB-lite"/>
    </source>
</evidence>
<dbReference type="Proteomes" id="UP000823941">
    <property type="component" value="Chromosome 20"/>
</dbReference>
<evidence type="ECO:0000313" key="2">
    <source>
        <dbReference type="EMBL" id="KAG7300755.1"/>
    </source>
</evidence>
<dbReference type="EMBL" id="JAHIBW010000020">
    <property type="protein sequence ID" value="KAG7300755.1"/>
    <property type="molecule type" value="Genomic_DNA"/>
</dbReference>
<feature type="compositionally biased region" description="Basic and acidic residues" evidence="1">
    <location>
        <begin position="20"/>
        <end position="35"/>
    </location>
</feature>
<name>A0ABQ7Q6L3_PLUXY</name>
<protein>
    <submittedName>
        <fullName evidence="2">Uncharacterized protein</fullName>
    </submittedName>
</protein>
<organism evidence="2 3">
    <name type="scientific">Plutella xylostella</name>
    <name type="common">Diamondback moth</name>
    <name type="synonym">Plutella maculipennis</name>
    <dbReference type="NCBI Taxonomy" id="51655"/>
    <lineage>
        <taxon>Eukaryota</taxon>
        <taxon>Metazoa</taxon>
        <taxon>Ecdysozoa</taxon>
        <taxon>Arthropoda</taxon>
        <taxon>Hexapoda</taxon>
        <taxon>Insecta</taxon>
        <taxon>Pterygota</taxon>
        <taxon>Neoptera</taxon>
        <taxon>Endopterygota</taxon>
        <taxon>Lepidoptera</taxon>
        <taxon>Glossata</taxon>
        <taxon>Ditrysia</taxon>
        <taxon>Yponomeutoidea</taxon>
        <taxon>Plutellidae</taxon>
        <taxon>Plutella</taxon>
    </lineage>
</organism>
<accession>A0ABQ7Q6L3</accession>
<feature type="region of interest" description="Disordered" evidence="1">
    <location>
        <begin position="1"/>
        <end position="49"/>
    </location>
</feature>
<sequence length="132" mass="14637">MCKGSPRKLAQLKTQWTGQKMDEKKKKGNVRREMLKTGGGPPPPSEQCDPDDIESWLPHEFTVDTCEGDSDFLHQYETVQVNILDEHAITTTDAIEEVPLATSAPTEAVEIVAAASTPLKKRKKVNFSLLLC</sequence>